<evidence type="ECO:0000313" key="1">
    <source>
        <dbReference type="EnsemblMetazoa" id="AALFPA23_006290.P8156"/>
    </source>
</evidence>
<dbReference type="RefSeq" id="XP_062704777.1">
    <property type="nucleotide sequence ID" value="XM_062848793.1"/>
</dbReference>
<dbReference type="InterPro" id="IPR006912">
    <property type="entry name" value="Harbinger_derived_prot"/>
</dbReference>
<dbReference type="Pfam" id="PF04827">
    <property type="entry name" value="Plant_tran"/>
    <property type="match status" value="1"/>
</dbReference>
<keyword evidence="2" id="KW-1185">Reference proteome</keyword>
<reference evidence="2" key="1">
    <citation type="journal article" date="2015" name="Proc. Natl. Acad. Sci. U.S.A.">
        <title>Genome sequence of the Asian Tiger mosquito, Aedes albopictus, reveals insights into its biology, genetics, and evolution.</title>
        <authorList>
            <person name="Chen X.G."/>
            <person name="Jiang X."/>
            <person name="Gu J."/>
            <person name="Xu M."/>
            <person name="Wu Y."/>
            <person name="Deng Y."/>
            <person name="Zhang C."/>
            <person name="Bonizzoni M."/>
            <person name="Dermauw W."/>
            <person name="Vontas J."/>
            <person name="Armbruster P."/>
            <person name="Huang X."/>
            <person name="Yang Y."/>
            <person name="Zhang H."/>
            <person name="He W."/>
            <person name="Peng H."/>
            <person name="Liu Y."/>
            <person name="Wu K."/>
            <person name="Chen J."/>
            <person name="Lirakis M."/>
            <person name="Topalis P."/>
            <person name="Van Leeuwen T."/>
            <person name="Hall A.B."/>
            <person name="Jiang X."/>
            <person name="Thorpe C."/>
            <person name="Mueller R.L."/>
            <person name="Sun C."/>
            <person name="Waterhouse R.M."/>
            <person name="Yan G."/>
            <person name="Tu Z.J."/>
            <person name="Fang X."/>
            <person name="James A.A."/>
        </authorList>
    </citation>
    <scope>NUCLEOTIDE SEQUENCE [LARGE SCALE GENOMIC DNA]</scope>
    <source>
        <strain evidence="2">Foshan</strain>
    </source>
</reference>
<dbReference type="EnsemblMetazoa" id="AALFPA23_006290.R8156">
    <property type="protein sequence ID" value="AALFPA23_006290.P8156"/>
    <property type="gene ID" value="AALFPA23_006290"/>
</dbReference>
<evidence type="ECO:0008006" key="3">
    <source>
        <dbReference type="Google" id="ProtNLM"/>
    </source>
</evidence>
<accession>A0ABM1Y6R3</accession>
<dbReference type="Proteomes" id="UP000069940">
    <property type="component" value="Unassembled WGS sequence"/>
</dbReference>
<protein>
    <recommendedName>
        <fullName evidence="3">DDE Tnp4 domain-containing protein</fullName>
    </recommendedName>
</protein>
<name>A0ABM1Y6R3_AEDAL</name>
<reference evidence="1" key="2">
    <citation type="submission" date="2025-05" db="UniProtKB">
        <authorList>
            <consortium name="EnsemblMetazoa"/>
        </authorList>
    </citation>
    <scope>IDENTIFICATION</scope>
    <source>
        <strain evidence="1">Foshan</strain>
    </source>
</reference>
<dbReference type="GeneID" id="115269345"/>
<sequence>MLDGQWEINRKTYNKGYNFFLLMAWLYPEWPIFMKTISHPQTEKAKLYANLGKRHESVRKDVERCFGILQACWKILVNPCRLFEEESMRDIITTCIVMHNMRIHFKLSNPELRNQVENVHPDMPCSETAGFSPGPQRSFHEMCEDRKNIRNAQRYYNMRNELFDHLWMTKGVSQLD</sequence>
<dbReference type="PANTHER" id="PTHR47150">
    <property type="entry name" value="OS12G0169200 PROTEIN"/>
    <property type="match status" value="1"/>
</dbReference>
<evidence type="ECO:0000313" key="2">
    <source>
        <dbReference type="Proteomes" id="UP000069940"/>
    </source>
</evidence>
<dbReference type="PANTHER" id="PTHR47150:SF5">
    <property type="entry name" value="OS07G0546750 PROTEIN"/>
    <property type="match status" value="1"/>
</dbReference>
<organism evidence="1 2">
    <name type="scientific">Aedes albopictus</name>
    <name type="common">Asian tiger mosquito</name>
    <name type="synonym">Stegomyia albopicta</name>
    <dbReference type="NCBI Taxonomy" id="7160"/>
    <lineage>
        <taxon>Eukaryota</taxon>
        <taxon>Metazoa</taxon>
        <taxon>Ecdysozoa</taxon>
        <taxon>Arthropoda</taxon>
        <taxon>Hexapoda</taxon>
        <taxon>Insecta</taxon>
        <taxon>Pterygota</taxon>
        <taxon>Neoptera</taxon>
        <taxon>Endopterygota</taxon>
        <taxon>Diptera</taxon>
        <taxon>Nematocera</taxon>
        <taxon>Culicoidea</taxon>
        <taxon>Culicidae</taxon>
        <taxon>Culicinae</taxon>
        <taxon>Aedini</taxon>
        <taxon>Aedes</taxon>
        <taxon>Stegomyia</taxon>
    </lineage>
</organism>
<proteinExistence type="predicted"/>